<evidence type="ECO:0000313" key="2">
    <source>
        <dbReference type="EMBL" id="MBE9032504.1"/>
    </source>
</evidence>
<reference evidence="2" key="1">
    <citation type="submission" date="2020-10" db="EMBL/GenBank/DDBJ databases">
        <authorList>
            <person name="Castelo-Branco R."/>
            <person name="Eusebio N."/>
            <person name="Adriana R."/>
            <person name="Vieira A."/>
            <person name="Brugerolle De Fraissinette N."/>
            <person name="Rezende De Castro R."/>
            <person name="Schneider M.P."/>
            <person name="Vasconcelos V."/>
            <person name="Leao P.N."/>
        </authorList>
    </citation>
    <scope>NUCLEOTIDE SEQUENCE</scope>
    <source>
        <strain evidence="2">LEGE 11480</strain>
    </source>
</reference>
<feature type="transmembrane region" description="Helical" evidence="1">
    <location>
        <begin position="6"/>
        <end position="29"/>
    </location>
</feature>
<feature type="transmembrane region" description="Helical" evidence="1">
    <location>
        <begin position="99"/>
        <end position="121"/>
    </location>
</feature>
<sequence>MSKWITSIFGWLIALVCTNGALVHIFNILGKGEKPWGEFPLLWRSMDVVLLGFNLVIIVGLILRIPWTVLVLFGGMMMLQWLPYTIFRSQFVVKPEDHATLNGLIGTEALILIVYAGLIWWQGKPT</sequence>
<proteinExistence type="predicted"/>
<dbReference type="EMBL" id="JADEXQ010000108">
    <property type="protein sequence ID" value="MBE9032504.1"/>
    <property type="molecule type" value="Genomic_DNA"/>
</dbReference>
<dbReference type="AlphaFoldDB" id="A0A928VUK0"/>
<comment type="caution">
    <text evidence="2">The sequence shown here is derived from an EMBL/GenBank/DDBJ whole genome shotgun (WGS) entry which is preliminary data.</text>
</comment>
<keyword evidence="1" id="KW-0472">Membrane</keyword>
<organism evidence="2 3">
    <name type="scientific">Romeriopsis navalis LEGE 11480</name>
    <dbReference type="NCBI Taxonomy" id="2777977"/>
    <lineage>
        <taxon>Bacteria</taxon>
        <taxon>Bacillati</taxon>
        <taxon>Cyanobacteriota</taxon>
        <taxon>Cyanophyceae</taxon>
        <taxon>Leptolyngbyales</taxon>
        <taxon>Leptolyngbyaceae</taxon>
        <taxon>Romeriopsis</taxon>
        <taxon>Romeriopsis navalis</taxon>
    </lineage>
</organism>
<accession>A0A928VUK0</accession>
<feature type="transmembrane region" description="Helical" evidence="1">
    <location>
        <begin position="41"/>
        <end position="63"/>
    </location>
</feature>
<name>A0A928VUK0_9CYAN</name>
<keyword evidence="1" id="KW-0812">Transmembrane</keyword>
<protein>
    <submittedName>
        <fullName evidence="2">Uncharacterized protein</fullName>
    </submittedName>
</protein>
<keyword evidence="1" id="KW-1133">Transmembrane helix</keyword>
<keyword evidence="3" id="KW-1185">Reference proteome</keyword>
<evidence type="ECO:0000313" key="3">
    <source>
        <dbReference type="Proteomes" id="UP000625316"/>
    </source>
</evidence>
<evidence type="ECO:0000256" key="1">
    <source>
        <dbReference type="SAM" id="Phobius"/>
    </source>
</evidence>
<feature type="transmembrane region" description="Helical" evidence="1">
    <location>
        <begin position="69"/>
        <end position="87"/>
    </location>
</feature>
<gene>
    <name evidence="2" type="ORF">IQ266_22455</name>
</gene>
<dbReference type="Proteomes" id="UP000625316">
    <property type="component" value="Unassembled WGS sequence"/>
</dbReference>